<dbReference type="SMART" id="SM00507">
    <property type="entry name" value="HNHc"/>
    <property type="match status" value="1"/>
</dbReference>
<name>A0ABU3SFY6_9HYPH</name>
<dbReference type="RefSeq" id="WP_316021401.1">
    <property type="nucleotide sequence ID" value="NZ_JAWDID010000081.1"/>
</dbReference>
<dbReference type="CDD" id="cd00085">
    <property type="entry name" value="HNHc"/>
    <property type="match status" value="1"/>
</dbReference>
<evidence type="ECO:0000259" key="1">
    <source>
        <dbReference type="SMART" id="SM00507"/>
    </source>
</evidence>
<dbReference type="EMBL" id="JAWDID010000081">
    <property type="protein sequence ID" value="MDU0343702.1"/>
    <property type="molecule type" value="Genomic_DNA"/>
</dbReference>
<proteinExistence type="predicted"/>
<feature type="domain" description="HNH nuclease" evidence="1">
    <location>
        <begin position="19"/>
        <end position="74"/>
    </location>
</feature>
<keyword evidence="3" id="KW-1185">Reference proteome</keyword>
<dbReference type="InterPro" id="IPR003615">
    <property type="entry name" value="HNH_nuc"/>
</dbReference>
<keyword evidence="2" id="KW-0255">Endonuclease</keyword>
<protein>
    <submittedName>
        <fullName evidence="2">HNH endonuclease signature motif containing protein</fullName>
    </submittedName>
</protein>
<sequence>MSDTKRPWLRWYGLARWKRLRESQLAAEPLCARCLASEIVTEATVVHHRKAHKGDEALFFDPANLESICKPHHDRDGQLEDHGKTVIRYDASGWPI</sequence>
<comment type="caution">
    <text evidence="2">The sequence shown here is derived from an EMBL/GenBank/DDBJ whole genome shotgun (WGS) entry which is preliminary data.</text>
</comment>
<dbReference type="GO" id="GO:0004519">
    <property type="term" value="F:endonuclease activity"/>
    <property type="evidence" value="ECO:0007669"/>
    <property type="project" value="UniProtKB-KW"/>
</dbReference>
<keyword evidence="2" id="KW-0540">Nuclease</keyword>
<gene>
    <name evidence="2" type="ORF">RKE40_27775</name>
</gene>
<dbReference type="Proteomes" id="UP001254257">
    <property type="component" value="Unassembled WGS sequence"/>
</dbReference>
<evidence type="ECO:0000313" key="3">
    <source>
        <dbReference type="Proteomes" id="UP001254257"/>
    </source>
</evidence>
<organism evidence="2 3">
    <name type="scientific">Bosea rubneri</name>
    <dbReference type="NCBI Taxonomy" id="3075434"/>
    <lineage>
        <taxon>Bacteria</taxon>
        <taxon>Pseudomonadati</taxon>
        <taxon>Pseudomonadota</taxon>
        <taxon>Alphaproteobacteria</taxon>
        <taxon>Hyphomicrobiales</taxon>
        <taxon>Boseaceae</taxon>
        <taxon>Bosea</taxon>
    </lineage>
</organism>
<dbReference type="PANTHER" id="PTHR41286">
    <property type="entry name" value="HNH NUCLEASE YAJD-RELATED"/>
    <property type="match status" value="1"/>
</dbReference>
<reference evidence="2 3" key="1">
    <citation type="submission" date="2023-09" db="EMBL/GenBank/DDBJ databases">
        <title>Whole genome shotgun sequencing (WGS) of Bosea sp. ZW T0_25, isolated from stored onions (Allium cepa).</title>
        <authorList>
            <person name="Stoll D.A."/>
            <person name="Huch M."/>
        </authorList>
    </citation>
    <scope>NUCLEOTIDE SEQUENCE [LARGE SCALE GENOMIC DNA]</scope>
    <source>
        <strain evidence="2 3">ZW T0_25</strain>
    </source>
</reference>
<evidence type="ECO:0000313" key="2">
    <source>
        <dbReference type="EMBL" id="MDU0343702.1"/>
    </source>
</evidence>
<dbReference type="PANTHER" id="PTHR41286:SF1">
    <property type="entry name" value="HNH NUCLEASE YAJD-RELATED"/>
    <property type="match status" value="1"/>
</dbReference>
<accession>A0ABU3SFY6</accession>
<keyword evidence="2" id="KW-0378">Hydrolase</keyword>